<keyword evidence="1" id="KW-0067">ATP-binding</keyword>
<evidence type="ECO:0000259" key="2">
    <source>
        <dbReference type="PROSITE" id="PS50975"/>
    </source>
</evidence>
<keyword evidence="1" id="KW-0547">Nucleotide-binding</keyword>
<dbReference type="Gene3D" id="3.30.470.20">
    <property type="entry name" value="ATP-grasp fold, B domain"/>
    <property type="match status" value="1"/>
</dbReference>
<dbReference type="EMBL" id="JAHZIJ010000019">
    <property type="protein sequence ID" value="MBW7477043.1"/>
    <property type="molecule type" value="Genomic_DNA"/>
</dbReference>
<dbReference type="PROSITE" id="PS50975">
    <property type="entry name" value="ATP_GRASP"/>
    <property type="match status" value="1"/>
</dbReference>
<protein>
    <submittedName>
        <fullName evidence="3">YheC/YheD family protein</fullName>
    </submittedName>
</protein>
<dbReference type="InterPro" id="IPR026838">
    <property type="entry name" value="YheC/D"/>
</dbReference>
<sequence>MMRSKTVNTTIGIMASQRPGLLEQPSGGPIAVPEDAFCRKLCQLGKQLGMLVYVFDPSSCFHPERTGIAGYTLENGQWCMKDLAYPDCIYDRSLCTSSEQRHRRSQTLAELKRQHPYILLNGELPNKWDVYCAMREDNKLQPFLPPTFRYDGNDSIAALMDQYPDGLFFKPSAGMQGRGTLRLRRGYREWYLDGRTRHNKPISLLFSLHAVRQFIGFSDYIVQPYLQLSDHDGTPYDIRSLIQKDEHGRWSLTGIALREGVPGGVTANLHGGGTPLPASKALEARFGRTMSADLLALIKRLSEDAAHCLEGRFGRFAELGLDFGIEPDGRIWLLEANAKPGRAAFAAEPELARLAVERPLRYAKLIANHRYPIVQTAAQNLSQQRDNIAIARFQRRYVQEVHP</sequence>
<evidence type="ECO:0000313" key="4">
    <source>
        <dbReference type="Proteomes" id="UP000812277"/>
    </source>
</evidence>
<evidence type="ECO:0000256" key="1">
    <source>
        <dbReference type="PROSITE-ProRule" id="PRU00409"/>
    </source>
</evidence>
<name>A0ABS7DBB7_9BACL</name>
<feature type="domain" description="ATP-grasp" evidence="2">
    <location>
        <begin position="134"/>
        <end position="367"/>
    </location>
</feature>
<gene>
    <name evidence="3" type="ORF">K0T92_20200</name>
</gene>
<organism evidence="3 4">
    <name type="scientific">Paenibacillus oenotherae</name>
    <dbReference type="NCBI Taxonomy" id="1435645"/>
    <lineage>
        <taxon>Bacteria</taxon>
        <taxon>Bacillati</taxon>
        <taxon>Bacillota</taxon>
        <taxon>Bacilli</taxon>
        <taxon>Bacillales</taxon>
        <taxon>Paenibacillaceae</taxon>
        <taxon>Paenibacillus</taxon>
    </lineage>
</organism>
<evidence type="ECO:0000313" key="3">
    <source>
        <dbReference type="EMBL" id="MBW7477043.1"/>
    </source>
</evidence>
<dbReference type="InterPro" id="IPR011761">
    <property type="entry name" value="ATP-grasp"/>
</dbReference>
<dbReference type="Pfam" id="PF14398">
    <property type="entry name" value="ATPgrasp_YheCD"/>
    <property type="match status" value="1"/>
</dbReference>
<dbReference type="RefSeq" id="WP_219874291.1">
    <property type="nucleotide sequence ID" value="NZ_JAHZIJ010000019.1"/>
</dbReference>
<reference evidence="3 4" key="1">
    <citation type="submission" date="2021-07" db="EMBL/GenBank/DDBJ databases">
        <title>Paenibacillus radiodurans sp. nov., isolated from the southeastern edge of Tengger Desert.</title>
        <authorList>
            <person name="Zhang G."/>
        </authorList>
    </citation>
    <scope>NUCLEOTIDE SEQUENCE [LARGE SCALE GENOMIC DNA]</scope>
    <source>
        <strain evidence="3 4">DT7-4</strain>
    </source>
</reference>
<comment type="caution">
    <text evidence="3">The sequence shown here is derived from an EMBL/GenBank/DDBJ whole genome shotgun (WGS) entry which is preliminary data.</text>
</comment>
<keyword evidence="4" id="KW-1185">Reference proteome</keyword>
<accession>A0ABS7DBB7</accession>
<dbReference type="Proteomes" id="UP000812277">
    <property type="component" value="Unassembled WGS sequence"/>
</dbReference>
<proteinExistence type="predicted"/>
<dbReference type="SUPFAM" id="SSF56059">
    <property type="entry name" value="Glutathione synthetase ATP-binding domain-like"/>
    <property type="match status" value="1"/>
</dbReference>